<comment type="similarity">
    <text evidence="1">Belongs to the Gfo/Idh/MocA family.</text>
</comment>
<dbReference type="Gene3D" id="3.30.360.10">
    <property type="entry name" value="Dihydrodipicolinate Reductase, domain 2"/>
    <property type="match status" value="1"/>
</dbReference>
<keyword evidence="2" id="KW-0560">Oxidoreductase</keyword>
<dbReference type="GO" id="GO:0016491">
    <property type="term" value="F:oxidoreductase activity"/>
    <property type="evidence" value="ECO:0007669"/>
    <property type="project" value="UniProtKB-KW"/>
</dbReference>
<dbReference type="EMBL" id="QTJR01000005">
    <property type="protein sequence ID" value="RDY67380.1"/>
    <property type="molecule type" value="Genomic_DNA"/>
</dbReference>
<name>A0A3D8VDF7_9GAMM</name>
<evidence type="ECO:0000259" key="4">
    <source>
        <dbReference type="Pfam" id="PF02894"/>
    </source>
</evidence>
<sequence length="349" mass="37719">MNHSARPIRVALIGYGFASRTFHAPLIRSVSRLSLALVASSRPEEVRADLPGIAVEGDPMRAVVDADVDLVVIATPNGTHFALAQAALRAGKHVVVDKPLTPSLPEAIELLGIAQAEGRLLSVFHNRRWDSDFLTVRQAINDGLVGDVRHFESRIERFRPQVRDRWRERPGPATGLWWDLGPHLVDQVLSLFGWPDGVQASFARQRDGATTDDWAHVVLSFGATRAVLQVGMLAAIPGARFVVHGTRGSLVKAQPDPQEPQLIAGVRPGDAQWGIDPGPLQWRGDDGTLQTRPALRGDQSRFYAELAEAIAGDGPNPVPPEEAIRVMAILQAADDSASQGRSIVPQAPG</sequence>
<dbReference type="PANTHER" id="PTHR43708">
    <property type="entry name" value="CONSERVED EXPRESSED OXIDOREDUCTASE (EUROFUNG)"/>
    <property type="match status" value="1"/>
</dbReference>
<reference evidence="5 6" key="1">
    <citation type="submission" date="2018-08" db="EMBL/GenBank/DDBJ databases">
        <title>Lysobacter soli KCTC 22011, whole genome shotgun sequence.</title>
        <authorList>
            <person name="Zhang X."/>
            <person name="Feng G."/>
            <person name="Zhu H."/>
        </authorList>
    </citation>
    <scope>NUCLEOTIDE SEQUENCE [LARGE SCALE GENOMIC DNA]</scope>
    <source>
        <strain evidence="5 6">KCTC 22011</strain>
    </source>
</reference>
<dbReference type="SUPFAM" id="SSF51735">
    <property type="entry name" value="NAD(P)-binding Rossmann-fold domains"/>
    <property type="match status" value="1"/>
</dbReference>
<protein>
    <submittedName>
        <fullName evidence="5">Oxidoreductase</fullName>
    </submittedName>
</protein>
<organism evidence="5 6">
    <name type="scientific">Lysobacter soli</name>
    <dbReference type="NCBI Taxonomy" id="453783"/>
    <lineage>
        <taxon>Bacteria</taxon>
        <taxon>Pseudomonadati</taxon>
        <taxon>Pseudomonadota</taxon>
        <taxon>Gammaproteobacteria</taxon>
        <taxon>Lysobacterales</taxon>
        <taxon>Lysobacteraceae</taxon>
        <taxon>Lysobacter</taxon>
    </lineage>
</organism>
<accession>A0A3D8VDF7</accession>
<feature type="domain" description="Gfo/Idh/MocA-like oxidoreductase N-terminal" evidence="3">
    <location>
        <begin position="8"/>
        <end position="125"/>
    </location>
</feature>
<keyword evidence="6" id="KW-1185">Reference proteome</keyword>
<dbReference type="InterPro" id="IPR000683">
    <property type="entry name" value="Gfo/Idh/MocA-like_OxRdtase_N"/>
</dbReference>
<evidence type="ECO:0000256" key="1">
    <source>
        <dbReference type="ARBA" id="ARBA00010928"/>
    </source>
</evidence>
<comment type="caution">
    <text evidence="5">The sequence shown here is derived from an EMBL/GenBank/DDBJ whole genome shotgun (WGS) entry which is preliminary data.</text>
</comment>
<dbReference type="InterPro" id="IPR051317">
    <property type="entry name" value="Gfo/Idh/MocA_oxidoreduct"/>
</dbReference>
<evidence type="ECO:0000259" key="3">
    <source>
        <dbReference type="Pfam" id="PF01408"/>
    </source>
</evidence>
<dbReference type="Pfam" id="PF01408">
    <property type="entry name" value="GFO_IDH_MocA"/>
    <property type="match status" value="1"/>
</dbReference>
<evidence type="ECO:0000256" key="2">
    <source>
        <dbReference type="ARBA" id="ARBA00023002"/>
    </source>
</evidence>
<evidence type="ECO:0000313" key="6">
    <source>
        <dbReference type="Proteomes" id="UP000256829"/>
    </source>
</evidence>
<dbReference type="InterPro" id="IPR036291">
    <property type="entry name" value="NAD(P)-bd_dom_sf"/>
</dbReference>
<dbReference type="Proteomes" id="UP000256829">
    <property type="component" value="Unassembled WGS sequence"/>
</dbReference>
<gene>
    <name evidence="5" type="ORF">DX912_08870</name>
</gene>
<proteinExistence type="inferred from homology"/>
<dbReference type="Gene3D" id="3.40.50.720">
    <property type="entry name" value="NAD(P)-binding Rossmann-like Domain"/>
    <property type="match status" value="1"/>
</dbReference>
<dbReference type="PANTHER" id="PTHR43708:SF5">
    <property type="entry name" value="CONSERVED EXPRESSED OXIDOREDUCTASE (EUROFUNG)-RELATED"/>
    <property type="match status" value="1"/>
</dbReference>
<dbReference type="Pfam" id="PF02894">
    <property type="entry name" value="GFO_IDH_MocA_C"/>
    <property type="match status" value="1"/>
</dbReference>
<dbReference type="GO" id="GO:0000166">
    <property type="term" value="F:nucleotide binding"/>
    <property type="evidence" value="ECO:0007669"/>
    <property type="project" value="InterPro"/>
</dbReference>
<dbReference type="NCBIfam" id="NF008607">
    <property type="entry name" value="PRK11579.1"/>
    <property type="match status" value="1"/>
</dbReference>
<dbReference type="InterPro" id="IPR004104">
    <property type="entry name" value="Gfo/Idh/MocA-like_OxRdtase_C"/>
</dbReference>
<dbReference type="AlphaFoldDB" id="A0A3D8VDF7"/>
<evidence type="ECO:0000313" key="5">
    <source>
        <dbReference type="EMBL" id="RDY67380.1"/>
    </source>
</evidence>
<feature type="domain" description="Gfo/Idh/MocA-like oxidoreductase C-terminal" evidence="4">
    <location>
        <begin position="137"/>
        <end position="342"/>
    </location>
</feature>